<feature type="chain" id="PRO_5045110454" evidence="1">
    <location>
        <begin position="25"/>
        <end position="165"/>
    </location>
</feature>
<organism evidence="3 4">
    <name type="scientific">Flavobacterium azooxidireducens</name>
    <dbReference type="NCBI Taxonomy" id="1871076"/>
    <lineage>
        <taxon>Bacteria</taxon>
        <taxon>Pseudomonadati</taxon>
        <taxon>Bacteroidota</taxon>
        <taxon>Flavobacteriia</taxon>
        <taxon>Flavobacteriales</taxon>
        <taxon>Flavobacteriaceae</taxon>
        <taxon>Flavobacterium</taxon>
    </lineage>
</organism>
<evidence type="ECO:0000259" key="2">
    <source>
        <dbReference type="PROSITE" id="PS50846"/>
    </source>
</evidence>
<accession>A0ABY4KDA5</accession>
<proteinExistence type="predicted"/>
<dbReference type="Pfam" id="PF00403">
    <property type="entry name" value="HMA"/>
    <property type="match status" value="1"/>
</dbReference>
<feature type="domain" description="HMA" evidence="2">
    <location>
        <begin position="27"/>
        <end position="94"/>
    </location>
</feature>
<dbReference type="Proteomes" id="UP000830583">
    <property type="component" value="Chromosome"/>
</dbReference>
<dbReference type="InterPro" id="IPR006121">
    <property type="entry name" value="HMA_dom"/>
</dbReference>
<gene>
    <name evidence="3" type="ORF">M0M57_08835</name>
</gene>
<dbReference type="SUPFAM" id="SSF55008">
    <property type="entry name" value="HMA, heavy metal-associated domain"/>
    <property type="match status" value="1"/>
</dbReference>
<sequence length="165" mass="18349">MKKINNTYIIVASIILMFSLKSTAQIVKAEIRATGLTCSMCSNAINKQLKSMPEVANVETDLNTNTFTVTLNESNNLSPKTFKEKVEDAGFFIGSLLITAKPELISNGSYILMNTNSNKSGDIKFQVLDKGYVTEKEFKKLSKSNKDIATYSANNEDDFHIKFIN</sequence>
<feature type="signal peptide" evidence="1">
    <location>
        <begin position="1"/>
        <end position="24"/>
    </location>
</feature>
<reference evidence="3" key="1">
    <citation type="submission" date="2022-04" db="EMBL/GenBank/DDBJ databases">
        <title>Consumption of N2O by Flavobacterium azooxidireducens sp. nov. isolated from Decomposing Leaf Litter of Phragmites australis (Cav.).</title>
        <authorList>
            <person name="Behrendt U."/>
            <person name="Spanner T."/>
            <person name="Augustin J."/>
            <person name="Horn M.A."/>
            <person name="Kolb S."/>
            <person name="Ulrich A."/>
        </authorList>
    </citation>
    <scope>NUCLEOTIDE SEQUENCE</scope>
    <source>
        <strain evidence="3">IGB 4-14</strain>
    </source>
</reference>
<dbReference type="RefSeq" id="WP_248432678.1">
    <property type="nucleotide sequence ID" value="NZ_CP096205.1"/>
</dbReference>
<protein>
    <submittedName>
        <fullName evidence="3">Heavy-metal-associated domain-containing protein</fullName>
    </submittedName>
</protein>
<keyword evidence="1" id="KW-0732">Signal</keyword>
<dbReference type="InterPro" id="IPR036163">
    <property type="entry name" value="HMA_dom_sf"/>
</dbReference>
<keyword evidence="4" id="KW-1185">Reference proteome</keyword>
<evidence type="ECO:0000313" key="3">
    <source>
        <dbReference type="EMBL" id="UPQ77738.1"/>
    </source>
</evidence>
<dbReference type="EMBL" id="CP096205">
    <property type="protein sequence ID" value="UPQ77738.1"/>
    <property type="molecule type" value="Genomic_DNA"/>
</dbReference>
<dbReference type="CDD" id="cd00371">
    <property type="entry name" value="HMA"/>
    <property type="match status" value="1"/>
</dbReference>
<dbReference type="PROSITE" id="PS50846">
    <property type="entry name" value="HMA_2"/>
    <property type="match status" value="1"/>
</dbReference>
<evidence type="ECO:0000313" key="4">
    <source>
        <dbReference type="Proteomes" id="UP000830583"/>
    </source>
</evidence>
<dbReference type="Gene3D" id="3.30.70.100">
    <property type="match status" value="1"/>
</dbReference>
<name>A0ABY4KDA5_9FLAO</name>
<evidence type="ECO:0000256" key="1">
    <source>
        <dbReference type="SAM" id="SignalP"/>
    </source>
</evidence>